<comment type="similarity">
    <text evidence="3">Belongs to the peptidase M1 family.</text>
</comment>
<dbReference type="GO" id="GO:0005524">
    <property type="term" value="F:ATP binding"/>
    <property type="evidence" value="ECO:0007669"/>
    <property type="project" value="UniProtKB-KW"/>
</dbReference>
<dbReference type="Pfam" id="PF13086">
    <property type="entry name" value="AAA_11"/>
    <property type="match status" value="1"/>
</dbReference>
<keyword evidence="4" id="KW-0645">Protease</keyword>
<organism evidence="12 13">
    <name type="scientific">Pristionchus pacificus</name>
    <name type="common">Parasitic nematode worm</name>
    <dbReference type="NCBI Taxonomy" id="54126"/>
    <lineage>
        <taxon>Eukaryota</taxon>
        <taxon>Metazoa</taxon>
        <taxon>Ecdysozoa</taxon>
        <taxon>Nematoda</taxon>
        <taxon>Chromadorea</taxon>
        <taxon>Rhabditida</taxon>
        <taxon>Rhabditina</taxon>
        <taxon>Diplogasteromorpha</taxon>
        <taxon>Diplogasteroidea</taxon>
        <taxon>Neodiplogasteridae</taxon>
        <taxon>Pristionchus</taxon>
    </lineage>
</organism>
<dbReference type="GO" id="GO:0043139">
    <property type="term" value="F:5'-3' DNA helicase activity"/>
    <property type="evidence" value="ECO:0000318"/>
    <property type="project" value="GO_Central"/>
</dbReference>
<evidence type="ECO:0000256" key="7">
    <source>
        <dbReference type="ARBA" id="ARBA00022801"/>
    </source>
</evidence>
<sequence>MENPGLITAKLSNSDYNDQNHELVHMFRKIYLLSDLLLTFKYFGNLVTLRSWKQIWINEGFAVYFEPYPRNYDLTNIISQTSLHEPPMHYQSNYRRSQFLTDHLWSNTKVHYRKAGQSLNLIKRFIGDEAFDNALNFRRGVVDDALRVSNRLITLLFLLYLEGIATGINNLHPEILLEFITEEHSNIKKDMRLTSNIRPISYEIHLNVAVRGYRRAQRSTFDGTVVIALNVSSSTDKIELHSVGLNIKKAELTTSSTVVRITKIEYNRERKTAIFTLAQPLQPTTSAQLKIHYTGKSQMRGIGLYESWTTKYPLPLPTISLVTNCEPTGARRWFPGFDEPDKKATFRLTIIHPTQLKAYSNTAGTTKIFVGSWGLSETTFQPTSPLPTYVVALALSEQSTDELLHNNQKLVIGRWYSDKLNRLAKSIDYVKSQPAFHNITFISEKTDWMVVDDFPVGAMENPGLITSTFLGTSSSIQVHELAHMYFGNLVTLRSWEQIWINEGFATFFQNMYENNEYQIPSKYILRSASIHDPAMHSEFSYTRSQFAYDRLLKNTKIHYNKAAQLISLVRRFIGEKYFNCALNAGVAILSVDREETRAIIQQRRFLRTDFNKELRDTKTRWTIPLYYTVNDVEYMTVFRRGVGKLIVNFHSNSTFSIDESYPYLYAVQYKDSIQKDSVINAIQYETSKAQKPSEAKITDSLSKGFDYIAFFCKNYAGGKTKEQIWKAYLSEVQSSANIFSASVFFQKDYLYLLCDETLQTRDSAKRITQLINNRHSDILLEFLAEENRNIDFLDKNISEVIKMIAKEESNGVEKLREIVRVNPSFAANFYHMFTKIFEEDFIERSNRIPLRQGERTKRKSHFGCYNTDVVKRSRGKDFIILEALHFEMFLPDRNDLRFIAVDYDEKMENAAEGDYVLVTEVSPLSVSLPCMNVGGEFPIVWRASDAQLHPNCTEPCDDFVYIVGRSKGEDGELAVSNWSENMIRLKGSRFSHECGRKPDKILDASLVDTSSAWIYPVEPPKNRVQYANMTAKIRSSCRYEGTYATEIRPLRDSDSSLITDRLHEFSYFCRDPDAAEKFLVRLFELGVRYRAAVTPPEVQSVQILSTDPVKLCTFTIKSRVDAITLLFDDQRIRLEVNDISKSKGKRYYTTLTCTNLDWCDALIHSDHSNIVIRHLQKISEDVDGFEDDEAYEPFSSPLSSSIQPALLPVLYGKKEKPVSYPISGLFTIRKADGRLLKLNEQQSRALEVYHQLRQSAYCIRSPPGSGKTTVAAAMAASYCTPPPSPYSRPEKPGIQLMLAVQNVAVDNLGEALAQFDDGYLRAYHMKSQTRIDPKASTPYDIYEELPNYERWMKNAEAKDVKSVEKYLFDLNPRWTKVQNDPVCNMKKKEKEELESEWVASFRAAKSALEKYLEPDIILATVDMILYRLLGSYHTTGLRGQLWDVERIIVDEASLLTESSFYCLIRAFPQAKFALIGDDQQLPPFMFDEGILGHELAARSALTVALKNGNVSVIDLVEVYRAPQTLVQPYNRLSYEGRLVSRKVDPVSPLTSAGLIKSGLPQLLFVNIRGDSQKGYNSLHNVKEKEALLRLLRKFPANAKNDMMIICLYKDQKHQVERALGPDYDVLTVDSSQGKEKPIVIVLTTRSKQAADMRFFNCQKRCTVAVSRQQQSLIIFGCAPILENNHPWSTVIGGKDFTRIDAEDLGNEKVQPLQNGSQKANKIWKQKIEPVKIQPLVNENSDQTMSNKQKKKMYWKQRHFKNFKPVPV</sequence>
<dbReference type="InterPro" id="IPR042097">
    <property type="entry name" value="Aminopeptidase_N-like_N_sf"/>
</dbReference>
<keyword evidence="9" id="KW-0862">Zinc</keyword>
<dbReference type="Proteomes" id="UP000005239">
    <property type="component" value="Unassembled WGS sequence"/>
</dbReference>
<evidence type="ECO:0000313" key="12">
    <source>
        <dbReference type="EnsemblMetazoa" id="PPA28306.1"/>
    </source>
</evidence>
<dbReference type="InterPro" id="IPR027268">
    <property type="entry name" value="Peptidase_M4/M1_CTD_sf"/>
</dbReference>
<evidence type="ECO:0000256" key="3">
    <source>
        <dbReference type="ARBA" id="ARBA00010136"/>
    </source>
</evidence>
<evidence type="ECO:0000256" key="10">
    <source>
        <dbReference type="ARBA" id="ARBA00022840"/>
    </source>
</evidence>
<dbReference type="SUPFAM" id="SSF63737">
    <property type="entry name" value="Leukotriene A4 hydrolase N-terminal domain"/>
    <property type="match status" value="1"/>
</dbReference>
<evidence type="ECO:0000256" key="1">
    <source>
        <dbReference type="ARBA" id="ARBA00001947"/>
    </source>
</evidence>
<dbReference type="GO" id="GO:0006508">
    <property type="term" value="P:proteolysis"/>
    <property type="evidence" value="ECO:0007669"/>
    <property type="project" value="UniProtKB-KW"/>
</dbReference>
<keyword evidence="11" id="KW-0482">Metalloprotease</keyword>
<evidence type="ECO:0000256" key="6">
    <source>
        <dbReference type="ARBA" id="ARBA00022741"/>
    </source>
</evidence>
<evidence type="ECO:0000256" key="8">
    <source>
        <dbReference type="ARBA" id="ARBA00022806"/>
    </source>
</evidence>
<dbReference type="Pfam" id="PF01433">
    <property type="entry name" value="Peptidase_M1"/>
    <property type="match status" value="2"/>
</dbReference>
<dbReference type="InterPro" id="IPR027417">
    <property type="entry name" value="P-loop_NTPase"/>
</dbReference>
<evidence type="ECO:0000256" key="5">
    <source>
        <dbReference type="ARBA" id="ARBA00022723"/>
    </source>
</evidence>
<dbReference type="FunFam" id="2.60.40.1730:FF:000044">
    <property type="entry name" value="Peptidase"/>
    <property type="match status" value="1"/>
</dbReference>
<dbReference type="InterPro" id="IPR041677">
    <property type="entry name" value="DNA2/NAM7_AAA_11"/>
</dbReference>
<comment type="similarity">
    <text evidence="2">Belongs to the DNA2/NAM7 helicase family.</text>
</comment>
<keyword evidence="7" id="KW-0378">Hydrolase</keyword>
<accession>A0A2A6B756</accession>
<comment type="cofactor">
    <cofactor evidence="1">
        <name>Zn(2+)</name>
        <dbReference type="ChEBI" id="CHEBI:29105"/>
    </cofactor>
</comment>
<accession>A0A8R1YMM9</accession>
<dbReference type="PRINTS" id="PR00756">
    <property type="entry name" value="ALADIPTASE"/>
</dbReference>
<reference evidence="12" key="2">
    <citation type="submission" date="2022-06" db="UniProtKB">
        <authorList>
            <consortium name="EnsemblMetazoa"/>
        </authorList>
    </citation>
    <scope>IDENTIFICATION</scope>
    <source>
        <strain evidence="12">PS312</strain>
    </source>
</reference>
<dbReference type="InterPro" id="IPR014782">
    <property type="entry name" value="Peptidase_M1_dom"/>
</dbReference>
<keyword evidence="6" id="KW-0547">Nucleotide-binding</keyword>
<evidence type="ECO:0000313" key="13">
    <source>
        <dbReference type="Proteomes" id="UP000005239"/>
    </source>
</evidence>
<dbReference type="InterPro" id="IPR045357">
    <property type="entry name" value="Aminopeptidase_N-like_N"/>
</dbReference>
<protein>
    <submittedName>
        <fullName evidence="12">Peptidase</fullName>
    </submittedName>
</protein>
<dbReference type="SUPFAM" id="SSF55486">
    <property type="entry name" value="Metalloproteases ('zincins'), catalytic domain"/>
    <property type="match status" value="2"/>
</dbReference>
<proteinExistence type="inferred from homology"/>
<dbReference type="Gene3D" id="2.60.40.1730">
    <property type="entry name" value="tricorn interacting facor f3 domain"/>
    <property type="match status" value="1"/>
</dbReference>
<dbReference type="InterPro" id="IPR041679">
    <property type="entry name" value="DNA2/NAM7-like_C"/>
</dbReference>
<dbReference type="GO" id="GO:0008237">
    <property type="term" value="F:metallopeptidase activity"/>
    <property type="evidence" value="ECO:0007669"/>
    <property type="project" value="UniProtKB-KW"/>
</dbReference>
<evidence type="ECO:0000256" key="9">
    <source>
        <dbReference type="ARBA" id="ARBA00022833"/>
    </source>
</evidence>
<name>A0A2A6B756_PRIPA</name>
<dbReference type="Pfam" id="PF13087">
    <property type="entry name" value="AAA_12"/>
    <property type="match status" value="1"/>
</dbReference>
<dbReference type="SUPFAM" id="SSF52540">
    <property type="entry name" value="P-loop containing nucleoside triphosphate hydrolases"/>
    <property type="match status" value="1"/>
</dbReference>
<dbReference type="InterPro" id="IPR047187">
    <property type="entry name" value="SF1_C_Upf1"/>
</dbReference>
<keyword evidence="13" id="KW-1185">Reference proteome</keyword>
<dbReference type="GO" id="GO:0008270">
    <property type="term" value="F:zinc ion binding"/>
    <property type="evidence" value="ECO:0007669"/>
    <property type="project" value="InterPro"/>
</dbReference>
<dbReference type="InterPro" id="IPR001930">
    <property type="entry name" value="Peptidase_M1"/>
</dbReference>
<dbReference type="Gene3D" id="1.10.390.10">
    <property type="entry name" value="Neutral Protease Domain 2"/>
    <property type="match status" value="2"/>
</dbReference>
<evidence type="ECO:0000256" key="2">
    <source>
        <dbReference type="ARBA" id="ARBA00007913"/>
    </source>
</evidence>
<dbReference type="Pfam" id="PF17900">
    <property type="entry name" value="Peptidase_M1_N"/>
    <property type="match status" value="1"/>
</dbReference>
<reference evidence="13" key="1">
    <citation type="journal article" date="2008" name="Nat. Genet.">
        <title>The Pristionchus pacificus genome provides a unique perspective on nematode lifestyle and parasitism.</title>
        <authorList>
            <person name="Dieterich C."/>
            <person name="Clifton S.W."/>
            <person name="Schuster L.N."/>
            <person name="Chinwalla A."/>
            <person name="Delehaunty K."/>
            <person name="Dinkelacker I."/>
            <person name="Fulton L."/>
            <person name="Fulton R."/>
            <person name="Godfrey J."/>
            <person name="Minx P."/>
            <person name="Mitreva M."/>
            <person name="Roeseler W."/>
            <person name="Tian H."/>
            <person name="Witte H."/>
            <person name="Yang S.P."/>
            <person name="Wilson R.K."/>
            <person name="Sommer R.J."/>
        </authorList>
    </citation>
    <scope>NUCLEOTIDE SEQUENCE [LARGE SCALE GENOMIC DNA]</scope>
    <source>
        <strain evidence="13">PS312</strain>
    </source>
</reference>
<dbReference type="EnsemblMetazoa" id="PPA28306.1">
    <property type="protein sequence ID" value="PPA28306.1"/>
    <property type="gene ID" value="WBGene00117860"/>
</dbReference>
<dbReference type="CDD" id="cd18808">
    <property type="entry name" value="SF1_C_Upf1"/>
    <property type="match status" value="1"/>
</dbReference>
<keyword evidence="8" id="KW-0347">Helicase</keyword>
<evidence type="ECO:0000256" key="4">
    <source>
        <dbReference type="ARBA" id="ARBA00022670"/>
    </source>
</evidence>
<dbReference type="Gene3D" id="3.40.50.300">
    <property type="entry name" value="P-loop containing nucleotide triphosphate hydrolases"/>
    <property type="match status" value="2"/>
</dbReference>
<evidence type="ECO:0000256" key="11">
    <source>
        <dbReference type="ARBA" id="ARBA00023049"/>
    </source>
</evidence>
<keyword evidence="10" id="KW-0067">ATP-binding</keyword>
<dbReference type="InterPro" id="IPR050534">
    <property type="entry name" value="Coronavir_polyprotein_1ab"/>
</dbReference>
<dbReference type="PANTHER" id="PTHR43788">
    <property type="entry name" value="DNA2/NAM7 HELICASE FAMILY MEMBER"/>
    <property type="match status" value="1"/>
</dbReference>
<gene>
    <name evidence="12" type="primary">WBGene00117860</name>
</gene>
<dbReference type="PANTHER" id="PTHR43788:SF16">
    <property type="entry name" value="HELICASE WITH ZINC FINGER 2"/>
    <property type="match status" value="1"/>
</dbReference>
<keyword evidence="5" id="KW-0479">Metal-binding</keyword>